<evidence type="ECO:0000256" key="1">
    <source>
        <dbReference type="SAM" id="Phobius"/>
    </source>
</evidence>
<keyword evidence="3" id="KW-1185">Reference proteome</keyword>
<feature type="transmembrane region" description="Helical" evidence="1">
    <location>
        <begin position="6"/>
        <end position="27"/>
    </location>
</feature>
<feature type="transmembrane region" description="Helical" evidence="1">
    <location>
        <begin position="182"/>
        <end position="214"/>
    </location>
</feature>
<protein>
    <recommendedName>
        <fullName evidence="4">Odorant receptor</fullName>
    </recommendedName>
</protein>
<feature type="transmembrane region" description="Helical" evidence="1">
    <location>
        <begin position="73"/>
        <end position="95"/>
    </location>
</feature>
<dbReference type="EMBL" id="CAXLJM020000164">
    <property type="protein sequence ID" value="CAL8145624.1"/>
    <property type="molecule type" value="Genomic_DNA"/>
</dbReference>
<organism evidence="2 3">
    <name type="scientific">Orchesella dallaii</name>
    <dbReference type="NCBI Taxonomy" id="48710"/>
    <lineage>
        <taxon>Eukaryota</taxon>
        <taxon>Metazoa</taxon>
        <taxon>Ecdysozoa</taxon>
        <taxon>Arthropoda</taxon>
        <taxon>Hexapoda</taxon>
        <taxon>Collembola</taxon>
        <taxon>Entomobryomorpha</taxon>
        <taxon>Entomobryoidea</taxon>
        <taxon>Orchesellidae</taxon>
        <taxon>Orchesellinae</taxon>
        <taxon>Orchesella</taxon>
    </lineage>
</organism>
<comment type="caution">
    <text evidence="2">The sequence shown here is derived from an EMBL/GenBank/DDBJ whole genome shotgun (WGS) entry which is preliminary data.</text>
</comment>
<dbReference type="Proteomes" id="UP001642540">
    <property type="component" value="Unassembled WGS sequence"/>
</dbReference>
<sequence>MFSSYWYNIIGAWVHFAGLIGSCPFGWDWETRRVTLVKWKTWLSQFTFVMCYAPYILLQMTVKVIYYHMVSDYVSLAFLYGLWNWGAIILVFGLVQVTCEEDNRRCINAFIQYIENFSENYVGSFNKSVIKQKVRILDVILTCVAVLVLLDIFVASTHHALFPHDPAYPGSFIAEEDFTFPIYISFVVIYSGGHVIFCTLLGLYVAIWVTYLYIVTLIILPEFRTGQKYYYNTVANLRTFHELPRSYRALQLLHIAAMDVYAKVLIPCQTLCTNQILFCNLILLTRWEETAWLHRVIFLFWSGVTMLGWGAVLECSGKMYLVGERTLTSWKYWDWGTPRRNKYMSKFRKSSKPIRLHQGSCYTIRKLTVLKFMRSIVRGTFRMMLIKK</sequence>
<evidence type="ECO:0000313" key="3">
    <source>
        <dbReference type="Proteomes" id="UP001642540"/>
    </source>
</evidence>
<keyword evidence="1" id="KW-1133">Transmembrane helix</keyword>
<keyword evidence="1" id="KW-0472">Membrane</keyword>
<evidence type="ECO:0008006" key="4">
    <source>
        <dbReference type="Google" id="ProtNLM"/>
    </source>
</evidence>
<evidence type="ECO:0000313" key="2">
    <source>
        <dbReference type="EMBL" id="CAL8145624.1"/>
    </source>
</evidence>
<gene>
    <name evidence="2" type="ORF">ODALV1_LOCUS30552</name>
</gene>
<name>A0ABP1S731_9HEXA</name>
<proteinExistence type="predicted"/>
<feature type="transmembrane region" description="Helical" evidence="1">
    <location>
        <begin position="292"/>
        <end position="312"/>
    </location>
</feature>
<accession>A0ABP1S731</accession>
<reference evidence="2 3" key="1">
    <citation type="submission" date="2024-08" db="EMBL/GenBank/DDBJ databases">
        <authorList>
            <person name="Cucini C."/>
            <person name="Frati F."/>
        </authorList>
    </citation>
    <scope>NUCLEOTIDE SEQUENCE [LARGE SCALE GENOMIC DNA]</scope>
</reference>
<keyword evidence="1" id="KW-0812">Transmembrane</keyword>
<feature type="transmembrane region" description="Helical" evidence="1">
    <location>
        <begin position="136"/>
        <end position="162"/>
    </location>
</feature>